<dbReference type="AlphaFoldDB" id="A0A9D2J8V0"/>
<evidence type="ECO:0000259" key="1">
    <source>
        <dbReference type="PROSITE" id="PS50930"/>
    </source>
</evidence>
<dbReference type="Proteomes" id="UP000824049">
    <property type="component" value="Unassembled WGS sequence"/>
</dbReference>
<dbReference type="PANTHER" id="PTHR37299">
    <property type="entry name" value="TRANSCRIPTIONAL REGULATOR-RELATED"/>
    <property type="match status" value="1"/>
</dbReference>
<comment type="caution">
    <text evidence="2">The sequence shown here is derived from an EMBL/GenBank/DDBJ whole genome shotgun (WGS) entry which is preliminary data.</text>
</comment>
<gene>
    <name evidence="2" type="ORF">H9968_13290</name>
</gene>
<name>A0A9D2J8V0_9FIRM</name>
<organism evidence="2 3">
    <name type="scientific">Candidatus Anaerobutyricum stercoris</name>
    <dbReference type="NCBI Taxonomy" id="2838457"/>
    <lineage>
        <taxon>Bacteria</taxon>
        <taxon>Bacillati</taxon>
        <taxon>Bacillota</taxon>
        <taxon>Clostridia</taxon>
        <taxon>Lachnospirales</taxon>
        <taxon>Lachnospiraceae</taxon>
        <taxon>Anaerobutyricum</taxon>
    </lineage>
</organism>
<dbReference type="InterPro" id="IPR007492">
    <property type="entry name" value="LytTR_DNA-bd_dom"/>
</dbReference>
<keyword evidence="2" id="KW-0238">DNA-binding</keyword>
<dbReference type="Gene3D" id="2.40.50.1020">
    <property type="entry name" value="LytTr DNA-binding domain"/>
    <property type="match status" value="1"/>
</dbReference>
<reference evidence="2" key="2">
    <citation type="submission" date="2021-04" db="EMBL/GenBank/DDBJ databases">
        <authorList>
            <person name="Gilroy R."/>
        </authorList>
    </citation>
    <scope>NUCLEOTIDE SEQUENCE</scope>
    <source>
        <strain evidence="2">CHK179-28034</strain>
    </source>
</reference>
<protein>
    <submittedName>
        <fullName evidence="2">LytTR family DNA-binding domain-containing protein</fullName>
    </submittedName>
</protein>
<dbReference type="GO" id="GO:0000156">
    <property type="term" value="F:phosphorelay response regulator activity"/>
    <property type="evidence" value="ECO:0007669"/>
    <property type="project" value="InterPro"/>
</dbReference>
<accession>A0A9D2J8V0</accession>
<feature type="domain" description="HTH LytTR-type" evidence="1">
    <location>
        <begin position="141"/>
        <end position="241"/>
    </location>
</feature>
<dbReference type="SMART" id="SM00850">
    <property type="entry name" value="LytTR"/>
    <property type="match status" value="1"/>
</dbReference>
<reference evidence="2" key="1">
    <citation type="journal article" date="2021" name="PeerJ">
        <title>Extensive microbial diversity within the chicken gut microbiome revealed by metagenomics and culture.</title>
        <authorList>
            <person name="Gilroy R."/>
            <person name="Ravi A."/>
            <person name="Getino M."/>
            <person name="Pursley I."/>
            <person name="Horton D.L."/>
            <person name="Alikhan N.F."/>
            <person name="Baker D."/>
            <person name="Gharbi K."/>
            <person name="Hall N."/>
            <person name="Watson M."/>
            <person name="Adriaenssens E.M."/>
            <person name="Foster-Nyarko E."/>
            <person name="Jarju S."/>
            <person name="Secka A."/>
            <person name="Antonio M."/>
            <person name="Oren A."/>
            <person name="Chaudhuri R.R."/>
            <person name="La Ragione R."/>
            <person name="Hildebrand F."/>
            <person name="Pallen M.J."/>
        </authorList>
    </citation>
    <scope>NUCLEOTIDE SEQUENCE</scope>
    <source>
        <strain evidence="2">CHK179-28034</strain>
    </source>
</reference>
<dbReference type="InterPro" id="IPR046947">
    <property type="entry name" value="LytR-like"/>
</dbReference>
<dbReference type="PANTHER" id="PTHR37299:SF1">
    <property type="entry name" value="STAGE 0 SPORULATION PROTEIN A HOMOLOG"/>
    <property type="match status" value="1"/>
</dbReference>
<dbReference type="PROSITE" id="PS50930">
    <property type="entry name" value="HTH_LYTTR"/>
    <property type="match status" value="1"/>
</dbReference>
<evidence type="ECO:0000313" key="3">
    <source>
        <dbReference type="Proteomes" id="UP000824049"/>
    </source>
</evidence>
<evidence type="ECO:0000313" key="2">
    <source>
        <dbReference type="EMBL" id="HIZ40866.1"/>
    </source>
</evidence>
<dbReference type="Pfam" id="PF04397">
    <property type="entry name" value="LytTR"/>
    <property type="match status" value="1"/>
</dbReference>
<sequence>MISVLIFCHKKKEADILHKLCGYCTGMMGAEMQVCDIYGASLRKQTERTAEHGHSWDILIFEISSEEDLSELKRLRNIFPEAELLIIASPRISPERYLVPSLHPIMLLMQPVNRQRALEAIRQVLTYHYRRREREMYTHRLFVRIGEERRYFHYTQILYLEAREKKLILHSGQEELSFYGSLREMEKVLPEYFVRCHRSYIVNFMHISRLDLSQDLLYIDERFVIPISKKYKNNVNILPEDRVKITEKERITGRKK</sequence>
<proteinExistence type="predicted"/>
<dbReference type="EMBL" id="DXBR01000123">
    <property type="protein sequence ID" value="HIZ40866.1"/>
    <property type="molecule type" value="Genomic_DNA"/>
</dbReference>
<dbReference type="GO" id="GO:0003677">
    <property type="term" value="F:DNA binding"/>
    <property type="evidence" value="ECO:0007669"/>
    <property type="project" value="UniProtKB-KW"/>
</dbReference>